<evidence type="ECO:0000313" key="6">
    <source>
        <dbReference type="Proteomes" id="UP000184330"/>
    </source>
</evidence>
<keyword evidence="1 2" id="KW-0371">Homeobox</keyword>
<evidence type="ECO:0000256" key="3">
    <source>
        <dbReference type="SAM" id="MobiDB-lite"/>
    </source>
</evidence>
<dbReference type="Proteomes" id="UP000184330">
    <property type="component" value="Unassembled WGS sequence"/>
</dbReference>
<dbReference type="Gene3D" id="1.10.10.60">
    <property type="entry name" value="Homeodomain-like"/>
    <property type="match status" value="1"/>
</dbReference>
<dbReference type="STRING" id="576137.A0A1L7XVF2"/>
<proteinExistence type="predicted"/>
<feature type="region of interest" description="Disordered" evidence="3">
    <location>
        <begin position="189"/>
        <end position="390"/>
    </location>
</feature>
<feature type="compositionally biased region" description="Low complexity" evidence="3">
    <location>
        <begin position="365"/>
        <end position="385"/>
    </location>
</feature>
<evidence type="ECO:0000313" key="5">
    <source>
        <dbReference type="EMBL" id="CZR68960.1"/>
    </source>
</evidence>
<evidence type="ECO:0000256" key="2">
    <source>
        <dbReference type="RuleBase" id="RU000682"/>
    </source>
</evidence>
<evidence type="ECO:0000259" key="4">
    <source>
        <dbReference type="PROSITE" id="PS50071"/>
    </source>
</evidence>
<feature type="domain" description="Homeobox" evidence="4">
    <location>
        <begin position="142"/>
        <end position="202"/>
    </location>
</feature>
<protein>
    <recommendedName>
        <fullName evidence="4">Homeobox domain-containing protein</fullName>
    </recommendedName>
</protein>
<feature type="compositionally biased region" description="Polar residues" evidence="3">
    <location>
        <begin position="276"/>
        <end position="293"/>
    </location>
</feature>
<reference evidence="5 6" key="1">
    <citation type="submission" date="2016-03" db="EMBL/GenBank/DDBJ databases">
        <authorList>
            <person name="Ploux O."/>
        </authorList>
    </citation>
    <scope>NUCLEOTIDE SEQUENCE [LARGE SCALE GENOMIC DNA]</scope>
    <source>
        <strain evidence="5 6">UAMH 11012</strain>
    </source>
</reference>
<dbReference type="AlphaFoldDB" id="A0A1L7XVF2"/>
<dbReference type="PROSITE" id="PS50071">
    <property type="entry name" value="HOMEOBOX_2"/>
    <property type="match status" value="1"/>
</dbReference>
<organism evidence="5 6">
    <name type="scientific">Phialocephala subalpina</name>
    <dbReference type="NCBI Taxonomy" id="576137"/>
    <lineage>
        <taxon>Eukaryota</taxon>
        <taxon>Fungi</taxon>
        <taxon>Dikarya</taxon>
        <taxon>Ascomycota</taxon>
        <taxon>Pezizomycotina</taxon>
        <taxon>Leotiomycetes</taxon>
        <taxon>Helotiales</taxon>
        <taxon>Mollisiaceae</taxon>
        <taxon>Phialocephala</taxon>
        <taxon>Phialocephala fortinii species complex</taxon>
    </lineage>
</organism>
<dbReference type="SUPFAM" id="SSF46689">
    <property type="entry name" value="Homeodomain-like"/>
    <property type="match status" value="1"/>
</dbReference>
<dbReference type="EMBL" id="FJOG01000062">
    <property type="protein sequence ID" value="CZR68960.1"/>
    <property type="molecule type" value="Genomic_DNA"/>
</dbReference>
<comment type="subcellular location">
    <subcellularLocation>
        <location evidence="1 2">Nucleus</location>
    </subcellularLocation>
</comment>
<dbReference type="GO" id="GO:0003677">
    <property type="term" value="F:DNA binding"/>
    <property type="evidence" value="ECO:0007669"/>
    <property type="project" value="UniProtKB-UniRule"/>
</dbReference>
<keyword evidence="1 2" id="KW-0539">Nucleus</keyword>
<keyword evidence="6" id="KW-1185">Reference proteome</keyword>
<dbReference type="OrthoDB" id="3501850at2759"/>
<feature type="region of interest" description="Disordered" evidence="3">
    <location>
        <begin position="130"/>
        <end position="149"/>
    </location>
</feature>
<dbReference type="GO" id="GO:0005634">
    <property type="term" value="C:nucleus"/>
    <property type="evidence" value="ECO:0007669"/>
    <property type="project" value="UniProtKB-SubCell"/>
</dbReference>
<dbReference type="InterPro" id="IPR009057">
    <property type="entry name" value="Homeodomain-like_sf"/>
</dbReference>
<feature type="DNA-binding region" description="Homeobox" evidence="1">
    <location>
        <begin position="144"/>
        <end position="203"/>
    </location>
</feature>
<dbReference type="InterPro" id="IPR001356">
    <property type="entry name" value="HD"/>
</dbReference>
<sequence>MAASASSILEGGSNQDFLRLDLQIPDIYHGDHDCIFSRGSDPACAICVQPLIPSLSGSPPGFASSSATQPEAHFGNSYVDQSLPDLDNEIFHEVLSKDPFNYSELLQLAASPGFLASTRVQSENAQLTGLQHGQDLKTSDKLSSAYRRHKKSKSQIIALQSWFQENQKPTPAQLSDYARLTGLERSQVRDWFANKRRPGRSQQTSGRVGEQNKHTPSRNASKGIEIPRKKGKSSMTEIARSLPNDPETMLERWRSSPPEEEPANLSAIKTALEAQASGSRSATSSVGDSTSMNPLGPSPPDESPESASVEVNPTPITSSDDPSAEKQVFFGPADSTPQVDHLSDTSWESELPFEPAYQNPRHRSSSVAGSGFSGRSSAAHSAESSKSQRRRYKEIYRHSGNSYKHPSGVDMDDPAVCTIYQELLSFKNDQKKEVLVYPDVSSRSQQRCVAKIAKDLSLYHVTYGDYIVVSKDGAGAGGTAILGVSITENPRRGKGAKEKGAQHKNDGHQSIFDNDPPFTRLANTECYPRSQRALYISLRSYSFYCTFCNLEFTEEDDWRAYETALHQPKEEWTCCCALYTATGGAETCLFCDKIFEDAPSFLNHPCRPYCPDLIPVFNFEIELMEHIRTVHGRHEPLQFELNSLNKPGLLFMDGKEDWTTFHIIGKRAKQGMTGFANNLLLHRRFYKEQVPGWREGVHGFLAEVEHDLFAVQRIFTAFVELFQLLSQNRLQAHKTPPHDQIASFYSIPKLLKTDKLAPHVMTEGAAWQD</sequence>
<dbReference type="SMART" id="SM00389">
    <property type="entry name" value="HOX"/>
    <property type="match status" value="1"/>
</dbReference>
<gene>
    <name evidence="5" type="ORF">PAC_18861</name>
</gene>
<dbReference type="CDD" id="cd00086">
    <property type="entry name" value="homeodomain"/>
    <property type="match status" value="1"/>
</dbReference>
<name>A0A1L7XVF2_9HELO</name>
<accession>A0A1L7XVF2</accession>
<dbReference type="Pfam" id="PF00046">
    <property type="entry name" value="Homeodomain"/>
    <property type="match status" value="1"/>
</dbReference>
<keyword evidence="1 2" id="KW-0238">DNA-binding</keyword>
<evidence type="ECO:0000256" key="1">
    <source>
        <dbReference type="PROSITE-ProRule" id="PRU00108"/>
    </source>
</evidence>